<evidence type="ECO:0000313" key="1">
    <source>
        <dbReference type="EMBL" id="CAI8026966.1"/>
    </source>
</evidence>
<dbReference type="SUPFAM" id="SSF52540">
    <property type="entry name" value="P-loop containing nucleoside triphosphate hydrolases"/>
    <property type="match status" value="1"/>
</dbReference>
<accession>A0AA35WS17</accession>
<gene>
    <name evidence="1" type="ORF">GBAR_LOCUS15446</name>
</gene>
<proteinExistence type="predicted"/>
<name>A0AA35WS17_GEOBA</name>
<dbReference type="InterPro" id="IPR027417">
    <property type="entry name" value="P-loop_NTPase"/>
</dbReference>
<feature type="non-terminal residue" evidence="1">
    <location>
        <position position="283"/>
    </location>
</feature>
<comment type="caution">
    <text evidence="1">The sequence shown here is derived from an EMBL/GenBank/DDBJ whole genome shotgun (WGS) entry which is preliminary data.</text>
</comment>
<reference evidence="1" key="1">
    <citation type="submission" date="2023-03" db="EMBL/GenBank/DDBJ databases">
        <authorList>
            <person name="Steffen K."/>
            <person name="Cardenas P."/>
        </authorList>
    </citation>
    <scope>NUCLEOTIDE SEQUENCE</scope>
</reference>
<dbReference type="EMBL" id="CASHTH010002253">
    <property type="protein sequence ID" value="CAI8026966.1"/>
    <property type="molecule type" value="Genomic_DNA"/>
</dbReference>
<organism evidence="1 2">
    <name type="scientific">Geodia barretti</name>
    <name type="common">Barrett's horny sponge</name>
    <dbReference type="NCBI Taxonomy" id="519541"/>
    <lineage>
        <taxon>Eukaryota</taxon>
        <taxon>Metazoa</taxon>
        <taxon>Porifera</taxon>
        <taxon>Demospongiae</taxon>
        <taxon>Heteroscleromorpha</taxon>
        <taxon>Tetractinellida</taxon>
        <taxon>Astrophorina</taxon>
        <taxon>Geodiidae</taxon>
        <taxon>Geodia</taxon>
    </lineage>
</organism>
<protein>
    <submittedName>
        <fullName evidence="1">Uncharacterized protein</fullName>
    </submittedName>
</protein>
<evidence type="ECO:0000313" key="2">
    <source>
        <dbReference type="Proteomes" id="UP001174909"/>
    </source>
</evidence>
<sequence>MGCSQSSSSAVEEGIEEVAKRRQSVVAPPPVIRVNVGSNVKFQPPPHTKIVAILGGPGSGKGRMVANLRSMFGMRLISVESIILKYLPKKVAHSMKINSVDEIADLVRKEPSHVSLEWVLRLLQHYIESDPDQIFVVDLVPSLRWLLRDEHLIKDCSTELENFESRCPISFAIHLSLGLESLDNTLDYSHHNAPAPPGATVGDEADNGRAKRRFHMHENACKAFLEYFSSSDRLLSIDVSSGAEEPIWDKTHEFFTGLQLKAWRPVNSMLVFAMGTWAFPAQS</sequence>
<dbReference type="Gene3D" id="3.40.50.300">
    <property type="entry name" value="P-loop containing nucleotide triphosphate hydrolases"/>
    <property type="match status" value="1"/>
</dbReference>
<keyword evidence="2" id="KW-1185">Reference proteome</keyword>
<dbReference type="AlphaFoldDB" id="A0AA35WS17"/>
<dbReference type="Proteomes" id="UP001174909">
    <property type="component" value="Unassembled WGS sequence"/>
</dbReference>